<feature type="transmembrane region" description="Helical" evidence="12">
    <location>
        <begin position="2433"/>
        <end position="2456"/>
    </location>
</feature>
<feature type="transmembrane region" description="Helical" evidence="12">
    <location>
        <begin position="3135"/>
        <end position="3153"/>
    </location>
</feature>
<dbReference type="PRINTS" id="PR00237">
    <property type="entry name" value="GPCRRHODOPSN"/>
</dbReference>
<comment type="similarity">
    <text evidence="11">Belongs to the G-protein coupled receptor 1 family.</text>
</comment>
<feature type="transmembrane region" description="Helical" evidence="12">
    <location>
        <begin position="901"/>
        <end position="923"/>
    </location>
</feature>
<feature type="transmembrane region" description="Helical" evidence="12">
    <location>
        <begin position="2502"/>
        <end position="2521"/>
    </location>
</feature>
<keyword evidence="4 11" id="KW-0812">Transmembrane</keyword>
<feature type="transmembrane region" description="Helical" evidence="12">
    <location>
        <begin position="1161"/>
        <end position="1186"/>
    </location>
</feature>
<feature type="transmembrane region" description="Helical" evidence="12">
    <location>
        <begin position="418"/>
        <end position="440"/>
    </location>
</feature>
<feature type="transmembrane region" description="Helical" evidence="12">
    <location>
        <begin position="3353"/>
        <end position="3375"/>
    </location>
</feature>
<keyword evidence="7 11" id="KW-0297">G-protein coupled receptor</keyword>
<dbReference type="GO" id="GO:0005886">
    <property type="term" value="C:plasma membrane"/>
    <property type="evidence" value="ECO:0007669"/>
    <property type="project" value="UniProtKB-SubCell"/>
</dbReference>
<feature type="transmembrane region" description="Helical" evidence="12">
    <location>
        <begin position="2007"/>
        <end position="2026"/>
    </location>
</feature>
<feature type="transmembrane region" description="Helical" evidence="12">
    <location>
        <begin position="3417"/>
        <end position="3439"/>
    </location>
</feature>
<organism evidence="14 15">
    <name type="scientific">Pelobates cultripes</name>
    <name type="common">Western spadefoot toad</name>
    <dbReference type="NCBI Taxonomy" id="61616"/>
    <lineage>
        <taxon>Eukaryota</taxon>
        <taxon>Metazoa</taxon>
        <taxon>Chordata</taxon>
        <taxon>Craniata</taxon>
        <taxon>Vertebrata</taxon>
        <taxon>Euteleostomi</taxon>
        <taxon>Amphibia</taxon>
        <taxon>Batrachia</taxon>
        <taxon>Anura</taxon>
        <taxon>Pelobatoidea</taxon>
        <taxon>Pelobatidae</taxon>
        <taxon>Pelobates</taxon>
    </lineage>
</organism>
<feature type="transmembrane region" description="Helical" evidence="12">
    <location>
        <begin position="80"/>
        <end position="105"/>
    </location>
</feature>
<feature type="domain" description="G-protein coupled receptors family 1 profile" evidence="13">
    <location>
        <begin position="3254"/>
        <end position="3503"/>
    </location>
</feature>
<feature type="transmembrane region" description="Helical" evidence="12">
    <location>
        <begin position="2346"/>
        <end position="2365"/>
    </location>
</feature>
<feature type="domain" description="G-protein coupled receptors family 1 profile" evidence="13">
    <location>
        <begin position="1508"/>
        <end position="1779"/>
    </location>
</feature>
<feature type="transmembrane region" description="Helical" evidence="12">
    <location>
        <begin position="2919"/>
        <end position="2935"/>
    </location>
</feature>
<feature type="transmembrane region" description="Helical" evidence="12">
    <location>
        <begin position="1762"/>
        <end position="1787"/>
    </location>
</feature>
<feature type="transmembrane region" description="Helical" evidence="12">
    <location>
        <begin position="1371"/>
        <end position="1395"/>
    </location>
</feature>
<dbReference type="FunFam" id="1.20.1070.10:FF:000015">
    <property type="entry name" value="Olfactory receptor"/>
    <property type="match status" value="5"/>
</dbReference>
<feature type="transmembrane region" description="Helical" evidence="12">
    <location>
        <begin position="385"/>
        <end position="412"/>
    </location>
</feature>
<feature type="transmembrane region" description="Helical" evidence="12">
    <location>
        <begin position="326"/>
        <end position="345"/>
    </location>
</feature>
<comment type="subcellular location">
    <subcellularLocation>
        <location evidence="1">Cell membrane</location>
        <topology evidence="1">Multi-pass membrane protein</topology>
    </subcellularLocation>
</comment>
<feature type="transmembrane region" description="Helical" evidence="12">
    <location>
        <begin position="1660"/>
        <end position="1682"/>
    </location>
</feature>
<keyword evidence="6 12" id="KW-1133">Transmembrane helix</keyword>
<feature type="transmembrane region" description="Helical" evidence="12">
    <location>
        <begin position="195"/>
        <end position="215"/>
    </location>
</feature>
<dbReference type="PANTHER" id="PTHR26452">
    <property type="entry name" value="OLFACTORY RECEPTOR"/>
    <property type="match status" value="1"/>
</dbReference>
<evidence type="ECO:0000256" key="3">
    <source>
        <dbReference type="ARBA" id="ARBA00022606"/>
    </source>
</evidence>
<keyword evidence="8 12" id="KW-0472">Membrane</keyword>
<dbReference type="GO" id="GO:0004984">
    <property type="term" value="F:olfactory receptor activity"/>
    <property type="evidence" value="ECO:0007669"/>
    <property type="project" value="InterPro"/>
</dbReference>
<feature type="transmembrane region" description="Helical" evidence="12">
    <location>
        <begin position="3090"/>
        <end position="3115"/>
    </location>
</feature>
<keyword evidence="9 11" id="KW-0675">Receptor</keyword>
<keyword evidence="15" id="KW-1185">Reference proteome</keyword>
<dbReference type="InterPro" id="IPR000276">
    <property type="entry name" value="GPCR_Rhodpsn"/>
</dbReference>
<dbReference type="SUPFAM" id="SSF81321">
    <property type="entry name" value="Family A G protein-coupled receptor-like"/>
    <property type="match status" value="12"/>
</dbReference>
<evidence type="ECO:0000256" key="2">
    <source>
        <dbReference type="ARBA" id="ARBA00022475"/>
    </source>
</evidence>
<feature type="transmembrane region" description="Helical" evidence="12">
    <location>
        <begin position="290"/>
        <end position="314"/>
    </location>
</feature>
<feature type="transmembrane region" description="Helical" evidence="12">
    <location>
        <begin position="155"/>
        <end position="174"/>
    </location>
</feature>
<feature type="non-terminal residue" evidence="14">
    <location>
        <position position="3570"/>
    </location>
</feature>
<dbReference type="PROSITE" id="PS00237">
    <property type="entry name" value="G_PROTEIN_RECEP_F1_1"/>
    <property type="match status" value="9"/>
</dbReference>
<evidence type="ECO:0000256" key="10">
    <source>
        <dbReference type="ARBA" id="ARBA00023224"/>
    </source>
</evidence>
<dbReference type="Gene3D" id="1.20.1070.10">
    <property type="entry name" value="Rhodopsin 7-helix transmembrane proteins"/>
    <property type="match status" value="12"/>
</dbReference>
<feature type="transmembrane region" description="Helical" evidence="12">
    <location>
        <begin position="3451"/>
        <end position="3473"/>
    </location>
</feature>
<feature type="domain" description="G-protein coupled receptors family 1 profile" evidence="13">
    <location>
        <begin position="1775"/>
        <end position="2024"/>
    </location>
</feature>
<feature type="transmembrane region" description="Helical" evidence="12">
    <location>
        <begin position="809"/>
        <end position="828"/>
    </location>
</feature>
<feature type="transmembrane region" description="Helical" evidence="12">
    <location>
        <begin position="2713"/>
        <end position="2730"/>
    </location>
</feature>
<feature type="domain" description="G-protein coupled receptors family 1 profile" evidence="13">
    <location>
        <begin position="2114"/>
        <end position="2363"/>
    </location>
</feature>
<feature type="transmembrane region" description="Helical" evidence="12">
    <location>
        <begin position="2955"/>
        <end position="2974"/>
    </location>
</feature>
<evidence type="ECO:0000256" key="9">
    <source>
        <dbReference type="ARBA" id="ARBA00023170"/>
    </source>
</evidence>
<feature type="transmembrane region" description="Helical" evidence="12">
    <location>
        <begin position="553"/>
        <end position="574"/>
    </location>
</feature>
<evidence type="ECO:0000259" key="13">
    <source>
        <dbReference type="PROSITE" id="PS50262"/>
    </source>
</evidence>
<feature type="transmembrane region" description="Helical" evidence="12">
    <location>
        <begin position="2822"/>
        <end position="2843"/>
    </location>
</feature>
<dbReference type="PRINTS" id="PR00245">
    <property type="entry name" value="OLFACTORYR"/>
</dbReference>
<dbReference type="EMBL" id="OW240914">
    <property type="protein sequence ID" value="CAH2275066.1"/>
    <property type="molecule type" value="Genomic_DNA"/>
</dbReference>
<feature type="transmembrane region" description="Helical" evidence="12">
    <location>
        <begin position="1078"/>
        <end position="1102"/>
    </location>
</feature>
<feature type="domain" description="G-protein coupled receptors family 1 profile" evidence="13">
    <location>
        <begin position="749"/>
        <end position="997"/>
    </location>
</feature>
<feature type="domain" description="G-protein coupled receptors family 1 profile" evidence="13">
    <location>
        <begin position="400"/>
        <end position="648"/>
    </location>
</feature>
<dbReference type="GO" id="GO:0004930">
    <property type="term" value="F:G protein-coupled receptor activity"/>
    <property type="evidence" value="ECO:0007669"/>
    <property type="project" value="UniProtKB-KW"/>
</dbReference>
<feature type="transmembrane region" description="Helical" evidence="12">
    <location>
        <begin position="1236"/>
        <end position="1255"/>
    </location>
</feature>
<dbReference type="FunFam" id="1.20.1070.10:FF:000008">
    <property type="entry name" value="Olfactory receptor"/>
    <property type="match status" value="5"/>
</dbReference>
<feature type="transmembrane region" description="Helical" evidence="12">
    <location>
        <begin position="1493"/>
        <end position="1518"/>
    </location>
</feature>
<feature type="transmembrane region" description="Helical" evidence="12">
    <location>
        <begin position="2174"/>
        <end position="2193"/>
    </location>
</feature>
<dbReference type="Pfam" id="PF13853">
    <property type="entry name" value="7tm_4"/>
    <property type="match status" value="12"/>
</dbReference>
<feature type="transmembrane region" description="Helical" evidence="12">
    <location>
        <begin position="1407"/>
        <end position="1426"/>
    </location>
</feature>
<dbReference type="InterPro" id="IPR050516">
    <property type="entry name" value="Olfactory_GPCR"/>
</dbReference>
<feature type="transmembrane region" description="Helical" evidence="12">
    <location>
        <begin position="1974"/>
        <end position="1995"/>
    </location>
</feature>
<evidence type="ECO:0000256" key="11">
    <source>
        <dbReference type="RuleBase" id="RU000688"/>
    </source>
</evidence>
<evidence type="ECO:0000256" key="7">
    <source>
        <dbReference type="ARBA" id="ARBA00023040"/>
    </source>
</evidence>
<evidence type="ECO:0000256" key="6">
    <source>
        <dbReference type="ARBA" id="ARBA00022989"/>
    </source>
</evidence>
<feature type="transmembrane region" description="Helical" evidence="12">
    <location>
        <begin position="595"/>
        <end position="619"/>
    </location>
</feature>
<sequence length="3570" mass="409381">MVSHVHYYVPVSGRAPEIWTGRGVTPFNNRAVWVEGSIQLEADSHLQTTQSNIKQMDNKTAAAKGFHILAFSFNTGIQPFLFVSFLIIYLIGILGNLIIITVIYLDSHLHNPMYFFLCNLSLVDLFYTTAIFPKLMHIIITGENTISFTQCFTQMYFVLLMACTELTLLSLMAYDRYVAICHPLHYLLIMGKKKCILLVISNWIFECCNASFFTVSASKLTFCHTNNIQHFYCDTKALDKIACNDKIFYIIICTEILLYGPFTLFFNVSSYIKIVSSILHMKSTQSRKKAFSTCTSHLIVLFMFYVSVLCTYMRPTSENSETLDQIFSVLYTAVIPMLNPIIYSLRNNEVKVDFLLYQNIKKKREVQYSRGKWYSFSYHGEIQPYLFVLFLAIYLCGLIGNLAIITVISLISNLHTPMYFFLCNLSLVDLFYTTTILPKLMHILITGDNKISFLQCFTQMYFYMFMASTEIMLLSLMAYDRYVAICYPLHYQLIMNWKICIRLAIGNWILECCNASFFTVSASTFSFCQTKEIHHFFCDTKALGKIACSNKSFQIMIFIEILLFGPFPLLLSLSSYIKIVSSILQIKSIQSRRKAFSTCGSHLTVLLMFYMSVLCTYMRPTLEHSETLDQIFSVLYTAVTPMLNPIIYSFRNREVKEALKKVTGHRTRGEQYSECGFSGVWDRSQSQVGSMARPPWSQERASHVTDHGMGIGVLLQIFTGLKAYFHIGQEIQPFLFTLFLMIYLITVIGNLVIITLIYFDSHLHTPMYLFLSNLSLVDIFYTTATLPNLLNILLSGNNTISFIHCFTQLYFVVVMAGTEVMLLSIMAYDRYVAICYPLHYQLIMDRKKCFVLVISNWIFECCNASFFTVTASQLSFCNTSNIHHFFCDPKALGNIACSKSIFQIMIYIEMLLYGPFPFLLSLSSYIKIVNNILHIKFTQSRKKVFSTCTAHLTVLLMFYVTVTCTYMRPPSKHSDILDQIFSVMYTAVTPMLNPIMYSLRNKEVKAKILRRRCNRVKEEFGADSRFYWFRNSTQNRPGEDLKEHVTMHTQVFKRVDCDNFWIVSSILHMKSTQSRKKAFSTCTSHLIVLFMFYVSVLCTYMRPTSENSETLDQIFSVLYTAVIPMLNPIIYSLRNNEPRKGSLATTWMSLCHQIGQEIQPFLFTLFLMIYLITLIGNLVIITLIYFDSRLHTPMYLFLSNLSLVDIFYTTATLPNLLNILLSGNNTISFIHCFTQLYFVVVMAGTEVMLLSIMAYDRYVAICYPLHYHLIMDRKTCIVLVISNWIFECCNASFFTVTASQLSFCNTSNIHHFFCDTKALGNIACSNSIFQIMIYIEILVYGPFPFLLSLSSYIKIVNNILHIKFTQSRKKVFSTCTSHLTVLLMFYVTVICTYMRPPSKDSDILDQIFSVMYTAVTPMLNPIMYSLRNKEILENIAGNVLSGSRQSAVGSQQTVQLLITDYCHRFLHRFLYITDYYYYMSTAKEFGFIRIQPFIFVSFLIIYLIGILGNLIIITVIYLDSHLHNPMYFFLCNLSLVDLFYTTAIFPKLMHIIITGENTISFTQCFTQMYFVLLMACTELTLLSLMAYDRYVAICHPLHYLLIMGKKKCILLVISNWIFECCNASFFTVSASKLTFCHTNNIQHFYCDTKALDKIACNDKIFYIIICTEILLYGPFTLFFNVSSYIKIVSSILHMKSTQSRKKAFSTCTSHLIVLFMFYVSVLCTYMRPTSENSETLDQIFSVEAEFYLQRFSTSQGKQTLRFILFFFIYLTGLVGNVIIISVTYLTVQLHTPMYLFLCNLSFVDICYTSVTLPKLMDIFLTGNNEISFTPCFTQLHFFTTMGCTEVVLLTSMAYDRYVAICNPLRYSLVMSNSRCLQLILGSWAFGFINSLLFTVFASLLSFCGSKQIQQLFCDIKSLLKISCSDTRKFQIIVYLEVLFAGLCPFILSLTSYIKIISGILKIQTTEGRRKSFSTCTSHLTVLLIFYGTIFCMYIRPPSEHSEQLDQFFSVLYVAVTPMLNPLIYSLRNQDFYKIKDKAVLLTKMILMELEIISRGPLPNEQGAILYQYCEIKMEDLKNNTLQKEFHILAFNSFAAWKFIIFNIVLLIYLLSVLGNIIIVILVCMISKLQNPMYFFLCNLSVQDLMNVTGFQPKFLAITITGDTAITFPHCITQIFIYIICIDTEFFLLTTMAYDRYIAICFPLHYSLIMNKRKCIYLVTSCWVTGALNAMIYSLLITFLSFCKSKEINHLLCEVECILKLSCNDTRKVKTLIFVESFLFGLFSFILVLTSYVCIISTIVKIHTKAGRLKAFSSCSSHLTVVLLLYGTSLSSYMKNGSEGSQEQDKLITMFYMMLIPMLNPLVYSLRNKDVLKVLPKLVFKLKEIGLEIAEAKAIKSVYDILEDLNNSTLQREFHMLAFTNFAEWKFVIFNTVLLIYLLSVLGNMIIVILVCLVSKLQTPMYFFLCNLSVQDLINVTSFQPKFLAITITGDTAITFPHCITQIFIFITCIASEFFLLTTMAYDRYVAVCIPLRYSLIMSKRICLYSASGCWITGSLNAIRYSFIISFLSFCKSKEINHFFCEVECILKLSCNNTRNIECLIFVESFLFGLFPFVLVLISYVCIISTIVKIRTKAGRLKAFSSCSSHLTVVILLYGTGLSSYMKSGSESSQEQDKLISMFYIMLVPVLNPLVYSLRNKELHQMAFSGGASRELRVVKGLTFAFLFSAVRVYLGTQHPNLGIKQQSGLILSWPLEELSFQLFQPKFLAITITGDTAITFPHCITQIFIFITCIASEFFLLTTMAYDRYVAVCIPLRYSLIMSKRICLYSASGCWITGSLNAIRYSFIISFLSFCKSKEINHFFCEVECILKLSCNNTRNIECLIFVESFLFGLFPFVLVLISYVCIISTIVKIRTKAGRLKAFSSCSSHLTVVILLYGTGLSSYMKSGSESSQEQDKLISMFYIMLVPVLNPLVYSLRNKEMAFSGGATRCGILPSTWSRETYTPTRNTTIMFPHCIIQIFTFILCIDVEFFLLTSMAYDRYVAICIALRYPLIMNKKCFKFNDVFFEINHFFCEVETMLQLSCKDTKGIQTLIFVEGLLIGVLPFVLILTSYVLIIFNVLKIRTKDGRLKSFSSCSSHLTIVILLYGTCLSSYVKTESKNSKEQDKLISMLYIILIPMLNPIVYSLRNKEVINALTKIMGAVAPTPERRVNEETDRNKKESTLEREFHVLAFTKYPESKIIILIVVSLTYLLSLVGNLTIILLVCLESRLHRPMYFFLCNLSVQDIMYVSTVQPKLFNITLTGNTTIMFPHCIIQIFTFILCIDVEFFLLTSMAYDRYVAICIALRYPLIMNKKVCLVLAANCWIISALNSMMYSLVMSKVSFCKSKEINHFFCEVETMLQLSCKDTKGIQTLIFVEGLLIGVLPFVLILTSYVLIIFNVLKIRTKDGRLKSFSSCSSHLTIVILLYGTCLSSYVKTESKNSKEQDKLISMLYIILIPMLNPIVYSLRNKEEMGRVGVEVVGPGDRGVSVEHVTTEGEGVYSLRNKDVKESFWQAAWQAARQTWRERLLLSM</sequence>
<evidence type="ECO:0000256" key="12">
    <source>
        <dbReference type="SAM" id="Phobius"/>
    </source>
</evidence>
<evidence type="ECO:0000313" key="15">
    <source>
        <dbReference type="Proteomes" id="UP001295444"/>
    </source>
</evidence>
<feature type="transmembrane region" description="Helical" evidence="12">
    <location>
        <begin position="2310"/>
        <end position="2326"/>
    </location>
</feature>
<accession>A0AAD1RNF9</accession>
<feature type="domain" description="G-protein coupled receptors family 1 profile" evidence="13">
    <location>
        <begin position="2723"/>
        <end position="2972"/>
    </location>
</feature>
<feature type="transmembrane region" description="Helical" evidence="12">
    <location>
        <begin position="1114"/>
        <end position="1133"/>
    </location>
</feature>
<dbReference type="Proteomes" id="UP001295444">
    <property type="component" value="Chromosome 03"/>
</dbReference>
<evidence type="ECO:0000256" key="4">
    <source>
        <dbReference type="ARBA" id="ARBA00022692"/>
    </source>
</evidence>
<feature type="transmembrane region" description="Helical" evidence="12">
    <location>
        <begin position="1931"/>
        <end position="1953"/>
    </location>
</feature>
<feature type="transmembrane region" description="Helical" evidence="12">
    <location>
        <begin position="2638"/>
        <end position="2654"/>
    </location>
</feature>
<feature type="transmembrane region" description="Helical" evidence="12">
    <location>
        <begin position="2674"/>
        <end position="2693"/>
    </location>
</feature>
<gene>
    <name evidence="14" type="ORF">PECUL_23A048428</name>
</gene>
<feature type="transmembrane region" description="Helical" evidence="12">
    <location>
        <begin position="2541"/>
        <end position="2562"/>
    </location>
</feature>
<feature type="transmembrane region" description="Helical" evidence="12">
    <location>
        <begin position="1835"/>
        <end position="1854"/>
    </location>
</feature>
<feature type="domain" description="G-protein coupled receptors family 1 profile" evidence="13">
    <location>
        <begin position="95"/>
        <end position="343"/>
    </location>
</feature>
<feature type="transmembrane region" description="Helical" evidence="12">
    <location>
        <begin position="1328"/>
        <end position="1350"/>
    </location>
</feature>
<dbReference type="FunFam" id="1.20.1070.10:FF:000001">
    <property type="entry name" value="Olfactory receptor"/>
    <property type="match status" value="1"/>
</dbReference>
<feature type="transmembrane region" description="Helical" evidence="12">
    <location>
        <begin position="631"/>
        <end position="650"/>
    </location>
</feature>
<feature type="transmembrane region" description="Helical" evidence="12">
    <location>
        <begin position="1794"/>
        <end position="1815"/>
    </location>
</feature>
<feature type="domain" description="G-protein coupled receptors family 1 profile" evidence="13">
    <location>
        <begin position="2442"/>
        <end position="2691"/>
    </location>
</feature>
<feature type="transmembrane region" description="Helical" evidence="12">
    <location>
        <begin position="2098"/>
        <end position="2122"/>
    </location>
</feature>
<evidence type="ECO:0000256" key="8">
    <source>
        <dbReference type="ARBA" id="ARBA00023136"/>
    </source>
</evidence>
<keyword evidence="3" id="KW-0716">Sensory transduction</keyword>
<keyword evidence="10 11" id="KW-0807">Transducer</keyword>
<dbReference type="InterPro" id="IPR017452">
    <property type="entry name" value="GPCR_Rhodpsn_7TM"/>
</dbReference>
<feature type="transmembrane region" description="Helical" evidence="12">
    <location>
        <begin position="1608"/>
        <end position="1628"/>
    </location>
</feature>
<feature type="transmembrane region" description="Helical" evidence="12">
    <location>
        <begin position="944"/>
        <end position="968"/>
    </location>
</feature>
<reference evidence="14" key="1">
    <citation type="submission" date="2022-03" db="EMBL/GenBank/DDBJ databases">
        <authorList>
            <person name="Alioto T."/>
            <person name="Alioto T."/>
            <person name="Gomez Garrido J."/>
        </authorList>
    </citation>
    <scope>NUCLEOTIDE SEQUENCE</scope>
</reference>
<feature type="transmembrane region" description="Helical" evidence="12">
    <location>
        <begin position="3165"/>
        <end position="3184"/>
    </location>
</feature>
<feature type="transmembrane region" description="Helical" evidence="12">
    <location>
        <begin position="2783"/>
        <end position="2802"/>
    </location>
</feature>
<feature type="domain" description="G-protein coupled receptors family 1 profile" evidence="13">
    <location>
        <begin position="3013"/>
        <end position="3182"/>
    </location>
</feature>
<keyword evidence="2" id="KW-1003">Cell membrane</keyword>
<feature type="transmembrane region" description="Helical" evidence="12">
    <location>
        <begin position="2605"/>
        <end position="2626"/>
    </location>
</feature>
<evidence type="ECO:0000313" key="14">
    <source>
        <dbReference type="EMBL" id="CAH2275066.1"/>
    </source>
</evidence>
<name>A0AAD1RNF9_PELCU</name>
<feature type="transmembrane region" description="Helical" evidence="12">
    <location>
        <begin position="114"/>
        <end position="135"/>
    </location>
</feature>
<feature type="domain" description="G-protein coupled receptors family 1 profile" evidence="13">
    <location>
        <begin position="1176"/>
        <end position="1424"/>
    </location>
</feature>
<feature type="transmembrane region" description="Helical" evidence="12">
    <location>
        <begin position="461"/>
        <end position="479"/>
    </location>
</feature>
<dbReference type="InterPro" id="IPR000725">
    <property type="entry name" value="Olfact_rcpt"/>
</dbReference>
<feature type="transmembrane region" description="Helical" evidence="12">
    <location>
        <begin position="3311"/>
        <end position="3333"/>
    </location>
</feature>
<keyword evidence="5" id="KW-0552">Olfaction</keyword>
<evidence type="ECO:0000256" key="5">
    <source>
        <dbReference type="ARBA" id="ARBA00022725"/>
    </source>
</evidence>
<feature type="transmembrane region" description="Helical" evidence="12">
    <location>
        <begin position="2214"/>
        <end position="2241"/>
    </location>
</feature>
<feature type="transmembrane region" description="Helical" evidence="12">
    <location>
        <begin position="733"/>
        <end position="759"/>
    </location>
</feature>
<feature type="transmembrane region" description="Helical" evidence="12">
    <location>
        <begin position="3485"/>
        <end position="3505"/>
    </location>
</feature>
<feature type="transmembrane region" description="Helical" evidence="12">
    <location>
        <begin position="2277"/>
        <end position="2298"/>
    </location>
</feature>
<proteinExistence type="inferred from homology"/>
<feature type="transmembrane region" description="Helical" evidence="12">
    <location>
        <begin position="980"/>
        <end position="999"/>
    </location>
</feature>
<feature type="transmembrane region" description="Helical" evidence="12">
    <location>
        <begin position="1568"/>
        <end position="1587"/>
    </location>
</feature>
<feature type="transmembrane region" description="Helical" evidence="12">
    <location>
        <begin position="3238"/>
        <end position="3264"/>
    </location>
</feature>
<feature type="transmembrane region" description="Helical" evidence="12">
    <location>
        <begin position="1875"/>
        <end position="1902"/>
    </location>
</feature>
<feature type="transmembrane region" description="Helical" evidence="12">
    <location>
        <begin position="849"/>
        <end position="869"/>
    </location>
</feature>
<dbReference type="CDD" id="cd13954">
    <property type="entry name" value="7tmA_OR"/>
    <property type="match status" value="10"/>
</dbReference>
<protein>
    <submittedName>
        <fullName evidence="14">Olfactory receptor</fullName>
    </submittedName>
</protein>
<dbReference type="PROSITE" id="PS50262">
    <property type="entry name" value="G_PROTEIN_RECEP_F1_2"/>
    <property type="match status" value="11"/>
</dbReference>
<feature type="transmembrane region" description="Helical" evidence="12">
    <location>
        <begin position="2886"/>
        <end position="2907"/>
    </location>
</feature>
<evidence type="ECO:0000256" key="1">
    <source>
        <dbReference type="ARBA" id="ARBA00004651"/>
    </source>
</evidence>
<feature type="transmembrane region" description="Helical" evidence="12">
    <location>
        <begin position="1703"/>
        <end position="1727"/>
    </location>
</feature>
<feature type="transmembrane region" description="Helical" evidence="12">
    <location>
        <begin position="247"/>
        <end position="269"/>
    </location>
</feature>